<accession>A0A4Q1KNB3</accession>
<protein>
    <submittedName>
        <fullName evidence="1">Uncharacterized protein</fullName>
    </submittedName>
</protein>
<keyword evidence="2" id="KW-1185">Reference proteome</keyword>
<dbReference type="Proteomes" id="UP000289734">
    <property type="component" value="Unassembled WGS sequence"/>
</dbReference>
<comment type="caution">
    <text evidence="1">The sequence shown here is derived from an EMBL/GenBank/DDBJ whole genome shotgun (WGS) entry which is preliminary data.</text>
</comment>
<evidence type="ECO:0000313" key="2">
    <source>
        <dbReference type="Proteomes" id="UP000289734"/>
    </source>
</evidence>
<sequence>MRKTLIIITMSLSYVLIFCSEKKTESKKEIIKIETPEYVKMNKNSKLTDSLLNVAISKGDEKVYNTVAGNFILDANYEGLLYYSLMMANKYNSPEAHYHIFLILSNPNNGQPFEQLDDKTKNLALYHLVKSDELGYESAKYSIKEVFGNDEVNQKSDFYLKKYNN</sequence>
<dbReference type="AlphaFoldDB" id="A0A4Q1KNB3"/>
<dbReference type="EMBL" id="SBKQ01000010">
    <property type="protein sequence ID" value="RXR31252.1"/>
    <property type="molecule type" value="Genomic_DNA"/>
</dbReference>
<organism evidence="1 2">
    <name type="scientific">Flavobacterium piscinae</name>
    <dbReference type="NCBI Taxonomy" id="2506424"/>
    <lineage>
        <taxon>Bacteria</taxon>
        <taxon>Pseudomonadati</taxon>
        <taxon>Bacteroidota</taxon>
        <taxon>Flavobacteriia</taxon>
        <taxon>Flavobacteriales</taxon>
        <taxon>Flavobacteriaceae</taxon>
        <taxon>Flavobacterium</taxon>
    </lineage>
</organism>
<dbReference type="RefSeq" id="WP_129464792.1">
    <property type="nucleotide sequence ID" value="NZ_JACSXZ010000001.1"/>
</dbReference>
<name>A0A4Q1KNB3_9FLAO</name>
<gene>
    <name evidence="1" type="ORF">EQG68_10215</name>
</gene>
<reference evidence="2" key="1">
    <citation type="submission" date="2019-01" db="EMBL/GenBank/DDBJ databases">
        <title>Cytophagaceae bacterium strain CAR-16.</title>
        <authorList>
            <person name="Chen W.-M."/>
        </authorList>
    </citation>
    <scope>NUCLEOTIDE SEQUENCE [LARGE SCALE GENOMIC DNA]</scope>
    <source>
        <strain evidence="2">ICH-30</strain>
    </source>
</reference>
<proteinExistence type="predicted"/>
<dbReference type="OrthoDB" id="1376788at2"/>
<evidence type="ECO:0000313" key="1">
    <source>
        <dbReference type="EMBL" id="RXR31252.1"/>
    </source>
</evidence>